<dbReference type="EMBL" id="OX459968">
    <property type="protein sequence ID" value="CAI9171986.1"/>
    <property type="molecule type" value="Genomic_DNA"/>
</dbReference>
<feature type="compositionally biased region" description="Basic and acidic residues" evidence="1">
    <location>
        <begin position="152"/>
        <end position="164"/>
    </location>
</feature>
<gene>
    <name evidence="2" type="ORF">MRATA1EN1_LOCUS20948</name>
</gene>
<evidence type="ECO:0000313" key="3">
    <source>
        <dbReference type="Proteomes" id="UP001176941"/>
    </source>
</evidence>
<dbReference type="Proteomes" id="UP001176941">
    <property type="component" value="Chromosome 32"/>
</dbReference>
<organism evidence="2 3">
    <name type="scientific">Rangifer tarandus platyrhynchus</name>
    <name type="common">Svalbard reindeer</name>
    <dbReference type="NCBI Taxonomy" id="3082113"/>
    <lineage>
        <taxon>Eukaryota</taxon>
        <taxon>Metazoa</taxon>
        <taxon>Chordata</taxon>
        <taxon>Craniata</taxon>
        <taxon>Vertebrata</taxon>
        <taxon>Euteleostomi</taxon>
        <taxon>Mammalia</taxon>
        <taxon>Eutheria</taxon>
        <taxon>Laurasiatheria</taxon>
        <taxon>Artiodactyla</taxon>
        <taxon>Ruminantia</taxon>
        <taxon>Pecora</taxon>
        <taxon>Cervidae</taxon>
        <taxon>Odocoileinae</taxon>
        <taxon>Rangifer</taxon>
    </lineage>
</organism>
<accession>A0ABN8ZG57</accession>
<reference evidence="2" key="1">
    <citation type="submission" date="2023-04" db="EMBL/GenBank/DDBJ databases">
        <authorList>
            <consortium name="ELIXIR-Norway"/>
        </authorList>
    </citation>
    <scope>NUCLEOTIDE SEQUENCE [LARGE SCALE GENOMIC DNA]</scope>
</reference>
<evidence type="ECO:0000256" key="1">
    <source>
        <dbReference type="SAM" id="MobiDB-lite"/>
    </source>
</evidence>
<sequence>MGGKAEVSTAPQTGGHGTFCLGTTVGLGYSSSWDPVTPLKKWFVITFLPRSNHSVVLVPAIAVFHSPNHYLQSPSTVILEPKKRKPVTTSAFSPSTCHAVMGPDATQQRESAIRRCLAPAPGGQGEADLYLGRFPMPAPQAELRKFSGANSVEKREDNVAEQRKMWKPGSCLQGFHGQRSVADYSP</sequence>
<keyword evidence="3" id="KW-1185">Reference proteome</keyword>
<protein>
    <submittedName>
        <fullName evidence="2">Uncharacterized protein</fullName>
    </submittedName>
</protein>
<proteinExistence type="predicted"/>
<evidence type="ECO:0000313" key="2">
    <source>
        <dbReference type="EMBL" id="CAI9171986.1"/>
    </source>
</evidence>
<name>A0ABN8ZG57_RANTA</name>
<feature type="region of interest" description="Disordered" evidence="1">
    <location>
        <begin position="147"/>
        <end position="186"/>
    </location>
</feature>